<name>A0A8J2U273_9GAMM</name>
<organism evidence="1 2">
    <name type="scientific">Neiella marina</name>
    <dbReference type="NCBI Taxonomy" id="508461"/>
    <lineage>
        <taxon>Bacteria</taxon>
        <taxon>Pseudomonadati</taxon>
        <taxon>Pseudomonadota</taxon>
        <taxon>Gammaproteobacteria</taxon>
        <taxon>Alteromonadales</taxon>
        <taxon>Echinimonadaceae</taxon>
        <taxon>Neiella</taxon>
    </lineage>
</organism>
<accession>A0A8J2U273</accession>
<evidence type="ECO:0000313" key="1">
    <source>
        <dbReference type="EMBL" id="GGA65607.1"/>
    </source>
</evidence>
<reference evidence="2" key="1">
    <citation type="journal article" date="2019" name="Int. J. Syst. Evol. Microbiol.">
        <title>The Global Catalogue of Microorganisms (GCM) 10K type strain sequencing project: providing services to taxonomists for standard genome sequencing and annotation.</title>
        <authorList>
            <consortium name="The Broad Institute Genomics Platform"/>
            <consortium name="The Broad Institute Genome Sequencing Center for Infectious Disease"/>
            <person name="Wu L."/>
            <person name="Ma J."/>
        </authorList>
    </citation>
    <scope>NUCLEOTIDE SEQUENCE [LARGE SCALE GENOMIC DNA]</scope>
    <source>
        <strain evidence="2">CGMCC 1.10130</strain>
    </source>
</reference>
<gene>
    <name evidence="1" type="ORF">GCM10011369_03810</name>
</gene>
<dbReference type="Proteomes" id="UP000619743">
    <property type="component" value="Unassembled WGS sequence"/>
</dbReference>
<keyword evidence="2" id="KW-1185">Reference proteome</keyword>
<protein>
    <submittedName>
        <fullName evidence="1">Uncharacterized protein</fullName>
    </submittedName>
</protein>
<dbReference type="AlphaFoldDB" id="A0A8J2U273"/>
<comment type="caution">
    <text evidence="1">The sequence shown here is derived from an EMBL/GenBank/DDBJ whole genome shotgun (WGS) entry which is preliminary data.</text>
</comment>
<sequence>MSEEPSAVDPNHQLFARSVMYQSLSDMCWQQNQLSPIKTAYQQWLVGHQSDIELGRQTITSMAAEQGRTMESVVDVFLHMVEQNWGQLDDAGRAQQCEELTRYLLQNLPATRAMTPNTPTPQIAE</sequence>
<dbReference type="EMBL" id="BMDX01000002">
    <property type="protein sequence ID" value="GGA65607.1"/>
    <property type="molecule type" value="Genomic_DNA"/>
</dbReference>
<proteinExistence type="predicted"/>
<evidence type="ECO:0000313" key="2">
    <source>
        <dbReference type="Proteomes" id="UP000619743"/>
    </source>
</evidence>
<dbReference type="RefSeq" id="WP_143824473.1">
    <property type="nucleotide sequence ID" value="NZ_BMDX01000002.1"/>
</dbReference>